<dbReference type="InterPro" id="IPR004256">
    <property type="entry name" value="DUF234"/>
</dbReference>
<feature type="domain" description="DUF234" evidence="1">
    <location>
        <begin position="325"/>
        <end position="419"/>
    </location>
</feature>
<dbReference type="InterPro" id="IPR041664">
    <property type="entry name" value="AAA_16"/>
</dbReference>
<dbReference type="PANTHER" id="PTHR34704:SF1">
    <property type="entry name" value="ATPASE"/>
    <property type="match status" value="1"/>
</dbReference>
<reference evidence="3" key="1">
    <citation type="submission" date="2021-08" db="EMBL/GenBank/DDBJ databases">
        <title>DNA methylation of m4C regulates biosynthesis of daptomycin in Streptomyces roseosporus L30.</title>
        <authorList>
            <person name="Fang J.-L."/>
        </authorList>
    </citation>
    <scope>NUCLEOTIDE SEQUENCE</scope>
    <source>
        <strain evidence="3">L30</strain>
    </source>
</reference>
<feature type="domain" description="Orc1-like AAA ATPase" evidence="2">
    <location>
        <begin position="4"/>
        <end position="142"/>
    </location>
</feature>
<evidence type="ECO:0000313" key="3">
    <source>
        <dbReference type="EMBL" id="USC51079.1"/>
    </source>
</evidence>
<evidence type="ECO:0000259" key="1">
    <source>
        <dbReference type="Pfam" id="PF03008"/>
    </source>
</evidence>
<proteinExistence type="predicted"/>
<evidence type="ECO:0000259" key="2">
    <source>
        <dbReference type="Pfam" id="PF13191"/>
    </source>
</evidence>
<dbReference type="RefSeq" id="WP_006122954.1">
    <property type="nucleotide sequence ID" value="NZ_CP098609.1"/>
</dbReference>
<dbReference type="Proteomes" id="UP001056079">
    <property type="component" value="Chromosome"/>
</dbReference>
<name>A0ABY4V3F4_STRFL</name>
<organism evidence="3 4">
    <name type="scientific">Streptomyces filamentosus</name>
    <name type="common">Streptomyces roseosporus</name>
    <dbReference type="NCBI Taxonomy" id="67294"/>
    <lineage>
        <taxon>Bacteria</taxon>
        <taxon>Bacillati</taxon>
        <taxon>Actinomycetota</taxon>
        <taxon>Actinomycetes</taxon>
        <taxon>Kitasatosporales</taxon>
        <taxon>Streptomycetaceae</taxon>
        <taxon>Streptomyces</taxon>
    </lineage>
</organism>
<dbReference type="Pfam" id="PF13191">
    <property type="entry name" value="AAA_16"/>
    <property type="match status" value="1"/>
</dbReference>
<protein>
    <submittedName>
        <fullName evidence="3">AAA family ATPase</fullName>
    </submittedName>
</protein>
<sequence>MNGFIGRRSELGLLRDLLRTVQAGSRGGRPGRAILIRGRRRVGKSRLVEEFLERAGLPHVFFTAIGGSRDEDLAGFTAELAASPLPDASRFSDFATPQSWDAALSLLATALPSDAPSIVVLDEMPYLVREDASFEGALQKSFDRTLSKLPVLLILIGSDIATMEQLNTYGRPFHQRGTEMVVPALTPHDVASVLDLAPADAFDAHLITGGLPLILEEWPHGAGLWDYLEQALTRPTSALLVSGERALAAEFPTEAQARTVLSAIGHGERTFTRIGRAAGGLHPGSVTRSLELLTGRRMVAAELPLSTKPSRETRYRIDDPYLRFWHSFIGPGIPAVERGRGDRVLDSIRKSWTSWRGRAIEPVIREALWRLADDWLPEGTGVVGGYWTRTNDPEIDLIGADRSPIAKKITFAGSIKWLENKPFDQRDLARLITHRSQLPGADDDTPLLAVARSGCTAEGVTTLTPEDLLAAWN</sequence>
<dbReference type="Pfam" id="PF03008">
    <property type="entry name" value="DUF234"/>
    <property type="match status" value="1"/>
</dbReference>
<dbReference type="EMBL" id="CP098609">
    <property type="protein sequence ID" value="USC51079.1"/>
    <property type="molecule type" value="Genomic_DNA"/>
</dbReference>
<dbReference type="SUPFAM" id="SSF52540">
    <property type="entry name" value="P-loop containing nucleoside triphosphate hydrolases"/>
    <property type="match status" value="1"/>
</dbReference>
<keyword evidence="4" id="KW-1185">Reference proteome</keyword>
<evidence type="ECO:0000313" key="4">
    <source>
        <dbReference type="Proteomes" id="UP001056079"/>
    </source>
</evidence>
<dbReference type="InterPro" id="IPR027417">
    <property type="entry name" value="P-loop_NTPase"/>
</dbReference>
<accession>A0ABY4V3F4</accession>
<gene>
    <name evidence="3" type="ORF">K7395_32275</name>
</gene>
<dbReference type="Gene3D" id="3.40.50.300">
    <property type="entry name" value="P-loop containing nucleotide triphosphate hydrolases"/>
    <property type="match status" value="1"/>
</dbReference>
<dbReference type="PANTHER" id="PTHR34704">
    <property type="entry name" value="ATPASE"/>
    <property type="match status" value="1"/>
</dbReference>